<dbReference type="Gene3D" id="2.150.10.10">
    <property type="entry name" value="Serralysin-like metalloprotease, C-terminal"/>
    <property type="match status" value="2"/>
</dbReference>
<dbReference type="Proteomes" id="UP000593833">
    <property type="component" value="Chromosome"/>
</dbReference>
<dbReference type="PANTHER" id="PTHR38340:SF1">
    <property type="entry name" value="S-LAYER PROTEIN"/>
    <property type="match status" value="1"/>
</dbReference>
<name>A0A7M2JAR4_PSEFL</name>
<dbReference type="AlphaFoldDB" id="A0A7M2JAR4"/>
<accession>A0A7M2JAR4</accession>
<evidence type="ECO:0000313" key="6">
    <source>
        <dbReference type="Proteomes" id="UP000593833"/>
    </source>
</evidence>
<feature type="region of interest" description="Disordered" evidence="4">
    <location>
        <begin position="1"/>
        <end position="23"/>
    </location>
</feature>
<sequence>MNILTTPPASLLSVPPAEAPAKPDKTQHFAVLADDGNARIRSLSTYETNAKGEQVLDICRVLITTYDQADIVSISVGADHQLNARINGKDYKLPLTANNDAHSLRIKTAGGNDRINVDEQINIEMHIHGGDGDDFIVANGRVGSVTGDTGNDYIRLGTGHVVAFGGDGDDIMIAGAGNAVISGGKGNDKLYASYPAQKTDLRQVYLNGDQGNDELYAGTGRSILNGGLGDDKLVGYRQTTIYTGAGQDSVHSYDTQDRIYAKKTDRVHAPEQVTPASVEYTNAGKQGFKIEGPAEFVERVEDYLEQLRGSPAGQKMFQEMDRLAEKNGGPVTIMLSDFIALNSYQFANAFSDNIPDGEYEKFQYRPELGYIKDGVAGSPATHAKIAFDPDHFEKTFTLSPLIALYHEMSHAYDGATGRFIPGTSLIFNKDGSPAMDQGQQLQVENLEYQAVGLPPFDHDNNPLTPPITTNPWPFNENALRAEMNVPLRDRYDVEEPPHMV</sequence>
<proteinExistence type="predicted"/>
<evidence type="ECO:0000256" key="4">
    <source>
        <dbReference type="SAM" id="MobiDB-lite"/>
    </source>
</evidence>
<dbReference type="GO" id="GO:0005509">
    <property type="term" value="F:calcium ion binding"/>
    <property type="evidence" value="ECO:0007669"/>
    <property type="project" value="InterPro"/>
</dbReference>
<dbReference type="SUPFAM" id="SSF51120">
    <property type="entry name" value="beta-Roll"/>
    <property type="match status" value="1"/>
</dbReference>
<dbReference type="InterPro" id="IPR001343">
    <property type="entry name" value="Hemolysn_Ca-bd"/>
</dbReference>
<dbReference type="InterPro" id="IPR028208">
    <property type="entry name" value="Effector_pro_NleD-like"/>
</dbReference>
<dbReference type="GO" id="GO:0005576">
    <property type="term" value="C:extracellular region"/>
    <property type="evidence" value="ECO:0007669"/>
    <property type="project" value="UniProtKB-SubCell"/>
</dbReference>
<dbReference type="InterPro" id="IPR050557">
    <property type="entry name" value="RTX_toxin/Mannuronan_C5-epim"/>
</dbReference>
<dbReference type="RefSeq" id="WP_193690139.1">
    <property type="nucleotide sequence ID" value="NZ_CP063233.1"/>
</dbReference>
<comment type="subcellular location">
    <subcellularLocation>
        <location evidence="1">Secreted</location>
    </subcellularLocation>
</comment>
<evidence type="ECO:0000256" key="1">
    <source>
        <dbReference type="ARBA" id="ARBA00004613"/>
    </source>
</evidence>
<dbReference type="PRINTS" id="PR00313">
    <property type="entry name" value="CABNDNGRPT"/>
</dbReference>
<dbReference type="InterPro" id="IPR011049">
    <property type="entry name" value="Serralysin-like_metalloprot_C"/>
</dbReference>
<dbReference type="Pfam" id="PF14891">
    <property type="entry name" value="Peptidase_M91"/>
    <property type="match status" value="1"/>
</dbReference>
<keyword evidence="3" id="KW-0106">Calcium</keyword>
<dbReference type="Pfam" id="PF00353">
    <property type="entry name" value="HemolysinCabind"/>
    <property type="match status" value="3"/>
</dbReference>
<organism evidence="5 6">
    <name type="scientific">Pseudomonas fluorescens</name>
    <dbReference type="NCBI Taxonomy" id="294"/>
    <lineage>
        <taxon>Bacteria</taxon>
        <taxon>Pseudomonadati</taxon>
        <taxon>Pseudomonadota</taxon>
        <taxon>Gammaproteobacteria</taxon>
        <taxon>Pseudomonadales</taxon>
        <taxon>Pseudomonadaceae</taxon>
        <taxon>Pseudomonas</taxon>
    </lineage>
</organism>
<evidence type="ECO:0000256" key="3">
    <source>
        <dbReference type="ARBA" id="ARBA00022837"/>
    </source>
</evidence>
<protein>
    <submittedName>
        <fullName evidence="5">Hemolysin</fullName>
    </submittedName>
</protein>
<evidence type="ECO:0000256" key="2">
    <source>
        <dbReference type="ARBA" id="ARBA00022525"/>
    </source>
</evidence>
<dbReference type="PANTHER" id="PTHR38340">
    <property type="entry name" value="S-LAYER PROTEIN"/>
    <property type="match status" value="1"/>
</dbReference>
<gene>
    <name evidence="5" type="ORF">IM720_04415</name>
</gene>
<keyword evidence="2" id="KW-0964">Secreted</keyword>
<reference evidence="5 6" key="1">
    <citation type="submission" date="2020-10" db="EMBL/GenBank/DDBJ databases">
        <title>Complete genome sequence of a novel Pseudomonas fluorescens strain isolated from the flower of kumarahou (Pomaderris kumeraho).</title>
        <authorList>
            <person name="Summers M.C."/>
            <person name="Nowak V."/>
            <person name="Fairhurst M.J."/>
            <person name="Owen J.G."/>
            <person name="Gerth M.L."/>
            <person name="Patrick W.M."/>
        </authorList>
    </citation>
    <scope>NUCLEOTIDE SEQUENCE [LARGE SCALE GENOMIC DNA]</scope>
    <source>
        <strain evidence="5 6">KF1</strain>
    </source>
</reference>
<dbReference type="EMBL" id="CP063233">
    <property type="protein sequence ID" value="QOU05980.1"/>
    <property type="molecule type" value="Genomic_DNA"/>
</dbReference>
<evidence type="ECO:0000313" key="5">
    <source>
        <dbReference type="EMBL" id="QOU05980.1"/>
    </source>
</evidence>